<dbReference type="Gene3D" id="2.60.40.1120">
    <property type="entry name" value="Carboxypeptidase-like, regulatory domain"/>
    <property type="match status" value="1"/>
</dbReference>
<keyword evidence="3" id="KW-1185">Reference proteome</keyword>
<name>A0A7W9SXM0_9BACT</name>
<gene>
    <name evidence="2" type="ORF">HNQ93_000642</name>
</gene>
<dbReference type="GO" id="GO:0046677">
    <property type="term" value="P:response to antibiotic"/>
    <property type="evidence" value="ECO:0007669"/>
    <property type="project" value="InterPro"/>
</dbReference>
<dbReference type="CDD" id="cd14728">
    <property type="entry name" value="Ere-like"/>
    <property type="match status" value="1"/>
</dbReference>
<dbReference type="EMBL" id="JACHGG010000001">
    <property type="protein sequence ID" value="MBB6057812.1"/>
    <property type="molecule type" value="Genomic_DNA"/>
</dbReference>
<dbReference type="PANTHER" id="PTHR31299">
    <property type="entry name" value="ESTERASE, PUTATIVE (AFU_ORTHOLOGUE AFUA_1G05850)-RELATED"/>
    <property type="match status" value="1"/>
</dbReference>
<dbReference type="InterPro" id="IPR052036">
    <property type="entry name" value="Hydrolase/PRTase-associated"/>
</dbReference>
<dbReference type="Gene3D" id="3.40.1660.10">
    <property type="entry name" value="EreA-like (biosynthetic domain)"/>
    <property type="match status" value="2"/>
</dbReference>
<dbReference type="Proteomes" id="UP000532746">
    <property type="component" value="Unassembled WGS sequence"/>
</dbReference>
<feature type="signal peptide" evidence="1">
    <location>
        <begin position="1"/>
        <end position="24"/>
    </location>
</feature>
<keyword evidence="1" id="KW-0732">Signal</keyword>
<dbReference type="AlphaFoldDB" id="A0A7W9SXM0"/>
<dbReference type="SUPFAM" id="SSF49464">
    <property type="entry name" value="Carboxypeptidase regulatory domain-like"/>
    <property type="match status" value="1"/>
</dbReference>
<dbReference type="Pfam" id="PF05139">
    <property type="entry name" value="Erythro_esteras"/>
    <property type="match status" value="1"/>
</dbReference>
<protein>
    <submittedName>
        <fullName evidence="2">Erythromycin esterase-like protein</fullName>
    </submittedName>
</protein>
<dbReference type="SUPFAM" id="SSF159501">
    <property type="entry name" value="EreA/ChaN-like"/>
    <property type="match status" value="1"/>
</dbReference>
<dbReference type="InterPro" id="IPR007815">
    <property type="entry name" value="Emycin_Estase"/>
</dbReference>
<dbReference type="RefSeq" id="WP_183401990.1">
    <property type="nucleotide sequence ID" value="NZ_JACHGG010000001.1"/>
</dbReference>
<proteinExistence type="predicted"/>
<organism evidence="2 3">
    <name type="scientific">Hymenobacter luteus</name>
    <dbReference type="NCBI Taxonomy" id="1411122"/>
    <lineage>
        <taxon>Bacteria</taxon>
        <taxon>Pseudomonadati</taxon>
        <taxon>Bacteroidota</taxon>
        <taxon>Cytophagia</taxon>
        <taxon>Cytophagales</taxon>
        <taxon>Hymenobacteraceae</taxon>
        <taxon>Hymenobacter</taxon>
    </lineage>
</organism>
<dbReference type="Pfam" id="PF13715">
    <property type="entry name" value="CarbopepD_reg_2"/>
    <property type="match status" value="1"/>
</dbReference>
<accession>A0A7W9SXM0</accession>
<sequence length="859" mass="94748">MLSGLLRVATGLLLLIFSPCSLLAQTTPSGLPVHAVRSIAPADTSFQDLEFLRAELGKARVVMLGEPTHGEGNVFAAKVRLIRFLQQRMGFTTVAFESGFYELDKAQRQIEAGTPTQEAIANSVFPVWTSTQEFQAVLPLLGKGRLRVAGFDYQLSGAYQDELLEELETFLKSEKGADGIAYDYLDECLSIMGENFLFPPSHQILLFKAQLGKARKLLEKVAAGPNPQRRERAAFWLQNLRSLQALAHDYATNDPGTKTEAEFNATDSNPRDAQMADNLLWYLRQHPQEKVICWGALPHLANKVEVLEDAEIKTYKPMGRAVKAALGPDAVYVVGTLAGSGTHGFLGMGGYKDVPVPAAGTLEAELLTQGQEYSFVSLKHDAPGRVLTTYAFEYKPHAGPWSEVVDGFLFLQSVNPPHGAVATAAAAEEATPVAAAAREPKAPRRLNPAARPSAKTGALLTLSGTILDRKTNQPVPFATVAVPVRSAGTVSDAHGRFRLQARQGEIIQVSSIGYKPITLVAQPGSALTMHLVPAAFALANVRVSAESQDPKRIMKKVIKAAEANYEQQDYLAQVYAHRRISNFDTLQSEVEYVSQLFEPAGYRHRDGGFLFMGPFQKHRVQEKHIIIQPRDSTRRSGLPIGSSGAETSDPVRTSPLFKSATLGKYRLRLDTIRRYGEGTVYVIDFTVKRATHRSTGTYLEAGYSGKVYVRQDDYAVVRYEALWQFDTVRYNAVAHKYYGRNNQISRLYTEVFSDNRATNTVLYEKGTNSRYHPAVSSFQSVAIGRKLGGRTFYYQGAGEEYFTGLPAGTALLPVNPNIDPRLAESLQVQLKHTPYRPKFWQTYQRPKPAEPAPALEATK</sequence>
<evidence type="ECO:0000313" key="3">
    <source>
        <dbReference type="Proteomes" id="UP000532746"/>
    </source>
</evidence>
<dbReference type="InterPro" id="IPR008969">
    <property type="entry name" value="CarboxyPept-like_regulatory"/>
</dbReference>
<comment type="caution">
    <text evidence="2">The sequence shown here is derived from an EMBL/GenBank/DDBJ whole genome shotgun (WGS) entry which is preliminary data.</text>
</comment>
<dbReference type="PANTHER" id="PTHR31299:SF0">
    <property type="entry name" value="ESTERASE, PUTATIVE (AFU_ORTHOLOGUE AFUA_1G05850)-RELATED"/>
    <property type="match status" value="1"/>
</dbReference>
<feature type="chain" id="PRO_5031027151" evidence="1">
    <location>
        <begin position="25"/>
        <end position="859"/>
    </location>
</feature>
<reference evidence="2 3" key="1">
    <citation type="submission" date="2020-08" db="EMBL/GenBank/DDBJ databases">
        <title>Genomic Encyclopedia of Type Strains, Phase IV (KMG-IV): sequencing the most valuable type-strain genomes for metagenomic binning, comparative biology and taxonomic classification.</title>
        <authorList>
            <person name="Goeker M."/>
        </authorList>
    </citation>
    <scope>NUCLEOTIDE SEQUENCE [LARGE SCALE GENOMIC DNA]</scope>
    <source>
        <strain evidence="2 3">DSM 26718</strain>
    </source>
</reference>
<evidence type="ECO:0000256" key="1">
    <source>
        <dbReference type="SAM" id="SignalP"/>
    </source>
</evidence>
<evidence type="ECO:0000313" key="2">
    <source>
        <dbReference type="EMBL" id="MBB6057812.1"/>
    </source>
</evidence>